<sequence>MQRRYVTVDVFTDRAFGGNQLAVVLDAERLSTRQMQAIATEFNYSETTFVLPPRDKANDAEVRIFTPVLEIAFAGHPNVGTAFVLASMAKEPKPRLSFEEKAGLVPVEIVREQGRVIRTELTAPQPLQRYALMSPAEAASCISLSAEDIKTDNHAPHVVTVGNAFLVMELHSREALKRARPDAAAYGKVLPRDGARSVWFYTRDVPTSEAPCERQARMFMRGASGLTEDPATGSATVAAAALFADLDPVSDGELKLTVGQGFDMGRPSILQTRVLKRDGKIVSAHVGGACVQMLEGTFNLAREDPSS</sequence>
<protein>
    <submittedName>
        <fullName evidence="2">PhzF family phenazine biosynthesis protein</fullName>
    </submittedName>
</protein>
<comment type="similarity">
    <text evidence="1">Belongs to the PhzF family.</text>
</comment>
<name>A0ABR7UL82_9BRAD</name>
<dbReference type="PANTHER" id="PTHR13774">
    <property type="entry name" value="PHENAZINE BIOSYNTHESIS PROTEIN"/>
    <property type="match status" value="1"/>
</dbReference>
<evidence type="ECO:0000256" key="1">
    <source>
        <dbReference type="ARBA" id="ARBA00008270"/>
    </source>
</evidence>
<dbReference type="SUPFAM" id="SSF54506">
    <property type="entry name" value="Diaminopimelate epimerase-like"/>
    <property type="match status" value="1"/>
</dbReference>
<dbReference type="EMBL" id="JAATTO010000109">
    <property type="protein sequence ID" value="MBC9984361.1"/>
    <property type="molecule type" value="Genomic_DNA"/>
</dbReference>
<dbReference type="PIRSF" id="PIRSF016184">
    <property type="entry name" value="PhzC_PhzF"/>
    <property type="match status" value="1"/>
</dbReference>
<organism evidence="2 3">
    <name type="scientific">Bradyrhizobium campsiandrae</name>
    <dbReference type="NCBI Taxonomy" id="1729892"/>
    <lineage>
        <taxon>Bacteria</taxon>
        <taxon>Pseudomonadati</taxon>
        <taxon>Pseudomonadota</taxon>
        <taxon>Alphaproteobacteria</taxon>
        <taxon>Hyphomicrobiales</taxon>
        <taxon>Nitrobacteraceae</taxon>
        <taxon>Bradyrhizobium</taxon>
    </lineage>
</organism>
<comment type="caution">
    <text evidence="2">The sequence shown here is derived from an EMBL/GenBank/DDBJ whole genome shotgun (WGS) entry which is preliminary data.</text>
</comment>
<evidence type="ECO:0000313" key="2">
    <source>
        <dbReference type="EMBL" id="MBC9984361.1"/>
    </source>
</evidence>
<dbReference type="InterPro" id="IPR003719">
    <property type="entry name" value="Phenazine_PhzF-like"/>
</dbReference>
<gene>
    <name evidence="2" type="ORF">HA482_39965</name>
</gene>
<dbReference type="NCBIfam" id="TIGR00654">
    <property type="entry name" value="PhzF_family"/>
    <property type="match status" value="1"/>
</dbReference>
<dbReference type="Gene3D" id="3.10.310.10">
    <property type="entry name" value="Diaminopimelate Epimerase, Chain A, domain 1"/>
    <property type="match status" value="2"/>
</dbReference>
<dbReference type="PANTHER" id="PTHR13774:SF32">
    <property type="entry name" value="ANTISENSE-ENHANCING SEQUENCE 1"/>
    <property type="match status" value="1"/>
</dbReference>
<dbReference type="Proteomes" id="UP000639516">
    <property type="component" value="Unassembled WGS sequence"/>
</dbReference>
<reference evidence="2 3" key="1">
    <citation type="journal article" date="2020" name="Arch. Microbiol.">
        <title>Bradyrhizobium campsiandrae sp. nov., a nitrogen-fixing bacterial strain isolated from a native leguminous tree from the Amazon adapted to flooded conditions.</title>
        <authorList>
            <person name="Cabral Michel D."/>
            <person name="Martins da Costa E."/>
            <person name="Azarias Guimaraes A."/>
            <person name="Soares de Carvalho T."/>
            <person name="Santos de Castro Caputo P."/>
            <person name="Willems A."/>
            <person name="de Souza Moreira F.M."/>
        </authorList>
    </citation>
    <scope>NUCLEOTIDE SEQUENCE [LARGE SCALE GENOMIC DNA]</scope>
    <source>
        <strain evidence="3">INPA 384B</strain>
    </source>
</reference>
<keyword evidence="3" id="KW-1185">Reference proteome</keyword>
<dbReference type="RefSeq" id="WP_188095406.1">
    <property type="nucleotide sequence ID" value="NZ_JAANIH010000001.1"/>
</dbReference>
<evidence type="ECO:0000313" key="3">
    <source>
        <dbReference type="Proteomes" id="UP000639516"/>
    </source>
</evidence>
<dbReference type="Pfam" id="PF02567">
    <property type="entry name" value="PhzC-PhzF"/>
    <property type="match status" value="1"/>
</dbReference>
<accession>A0ABR7UL82</accession>
<proteinExistence type="inferred from homology"/>